<dbReference type="Gene3D" id="3.90.1140.10">
    <property type="entry name" value="Cyclic phosphodiesterase"/>
    <property type="match status" value="1"/>
</dbReference>
<sequence>MKTKDQKTIRAFIAVRIPLDLAATLHKKAQHRAGDVLQHKLRWMVPQQQHITLRFLGECDEQNLEQFSSYFEKSLSNVCGFDCMTGCFEFFPDAHRPRALALNMHSGQQLNSISRICEEGARLCGMRREMRNFRPHVTLARFRQHHHVTHSHFFNMPSYRMTVNEVVLMKSETTVEGTQYSVLKVFPLQPLAKSA</sequence>
<comment type="caution">
    <text evidence="3">The sequence shown here is derived from an EMBL/GenBank/DDBJ whole genome shotgun (WGS) entry which is preliminary data.</text>
</comment>
<feature type="short sequence motif" description="HXTX 1" evidence="2">
    <location>
        <begin position="50"/>
        <end position="53"/>
    </location>
</feature>
<dbReference type="SUPFAM" id="SSF55144">
    <property type="entry name" value="LigT-like"/>
    <property type="match status" value="1"/>
</dbReference>
<comment type="catalytic activity">
    <reaction evidence="2">
        <text>a 3'-end 2',3'-cyclophospho-ribonucleotide-RNA + H2O = a 3'-end 2'-phospho-ribonucleotide-RNA + H(+)</text>
        <dbReference type="Rhea" id="RHEA:11828"/>
        <dbReference type="Rhea" id="RHEA-COMP:10464"/>
        <dbReference type="Rhea" id="RHEA-COMP:17353"/>
        <dbReference type="ChEBI" id="CHEBI:15377"/>
        <dbReference type="ChEBI" id="CHEBI:15378"/>
        <dbReference type="ChEBI" id="CHEBI:83064"/>
        <dbReference type="ChEBI" id="CHEBI:173113"/>
        <dbReference type="EC" id="3.1.4.58"/>
    </reaction>
</comment>
<evidence type="ECO:0000313" key="4">
    <source>
        <dbReference type="Proteomes" id="UP000028073"/>
    </source>
</evidence>
<dbReference type="InterPro" id="IPR009097">
    <property type="entry name" value="Cyclic_Pdiesterase"/>
</dbReference>
<keyword evidence="4" id="KW-1185">Reference proteome</keyword>
<comment type="similarity">
    <text evidence="2">Belongs to the 2H phosphoesterase superfamily. ThpR family.</text>
</comment>
<dbReference type="Pfam" id="PF13563">
    <property type="entry name" value="2_5_RNA_ligase2"/>
    <property type="match status" value="1"/>
</dbReference>
<evidence type="ECO:0000313" key="3">
    <source>
        <dbReference type="EMBL" id="KEQ18669.1"/>
    </source>
</evidence>
<comment type="function">
    <text evidence="2">Hydrolyzes RNA 2',3'-cyclic phosphodiester to an RNA 2'-phosphomonoester.</text>
</comment>
<dbReference type="InterPro" id="IPR004175">
    <property type="entry name" value="RNA_CPDase"/>
</dbReference>
<dbReference type="PANTHER" id="PTHR35561:SF1">
    <property type="entry name" value="RNA 2',3'-CYCLIC PHOSPHODIESTERASE"/>
    <property type="match status" value="1"/>
</dbReference>
<dbReference type="RefSeq" id="WP_034831947.1">
    <property type="nucleotide sequence ID" value="NZ_JOKH01000001.1"/>
</dbReference>
<dbReference type="HAMAP" id="MF_01940">
    <property type="entry name" value="RNA_CPDase"/>
    <property type="match status" value="1"/>
</dbReference>
<dbReference type="EC" id="3.1.4.58" evidence="2"/>
<dbReference type="AlphaFoldDB" id="A0A081NJP6"/>
<gene>
    <name evidence="3" type="ORF">GZ78_00635</name>
</gene>
<dbReference type="NCBIfam" id="TIGR02258">
    <property type="entry name" value="2_5_ligase"/>
    <property type="match status" value="1"/>
</dbReference>
<accession>A0A081NJP6</accession>
<dbReference type="Proteomes" id="UP000028073">
    <property type="component" value="Unassembled WGS sequence"/>
</dbReference>
<organism evidence="3 4">
    <name type="scientific">Endozoicomonas numazuensis</name>
    <dbReference type="NCBI Taxonomy" id="1137799"/>
    <lineage>
        <taxon>Bacteria</taxon>
        <taxon>Pseudomonadati</taxon>
        <taxon>Pseudomonadota</taxon>
        <taxon>Gammaproteobacteria</taxon>
        <taxon>Oceanospirillales</taxon>
        <taxon>Endozoicomonadaceae</taxon>
        <taxon>Endozoicomonas</taxon>
    </lineage>
</organism>
<keyword evidence="1 2" id="KW-0378">Hydrolase</keyword>
<dbReference type="GO" id="GO:0008664">
    <property type="term" value="F:RNA 2',3'-cyclic 3'-phosphodiesterase activity"/>
    <property type="evidence" value="ECO:0007669"/>
    <property type="project" value="UniProtKB-EC"/>
</dbReference>
<dbReference type="OrthoDB" id="7061261at2"/>
<name>A0A081NJP6_9GAMM</name>
<feature type="active site" description="Proton acceptor" evidence="2">
    <location>
        <position position="136"/>
    </location>
</feature>
<feature type="short sequence motif" description="HXTX 2" evidence="2">
    <location>
        <begin position="136"/>
        <end position="139"/>
    </location>
</feature>
<evidence type="ECO:0000256" key="1">
    <source>
        <dbReference type="ARBA" id="ARBA00022801"/>
    </source>
</evidence>
<proteinExistence type="inferred from homology"/>
<dbReference type="eggNOG" id="COG1514">
    <property type="taxonomic scope" value="Bacteria"/>
</dbReference>
<protein>
    <recommendedName>
        <fullName evidence="2">RNA 2',3'-cyclic phosphodiesterase</fullName>
        <shortName evidence="2">RNA 2',3'-CPDase</shortName>
        <ecNumber evidence="2">3.1.4.58</ecNumber>
    </recommendedName>
</protein>
<evidence type="ECO:0000256" key="2">
    <source>
        <dbReference type="HAMAP-Rule" id="MF_01940"/>
    </source>
</evidence>
<reference evidence="3 4" key="1">
    <citation type="submission" date="2014-06" db="EMBL/GenBank/DDBJ databases">
        <title>Whole Genome Sequences of Three Symbiotic Endozoicomonas Bacteria.</title>
        <authorList>
            <person name="Neave M.J."/>
            <person name="Apprill A."/>
            <person name="Voolstra C.R."/>
        </authorList>
    </citation>
    <scope>NUCLEOTIDE SEQUENCE [LARGE SCALE GENOMIC DNA]</scope>
    <source>
        <strain evidence="3 4">DSM 25634</strain>
    </source>
</reference>
<feature type="active site" description="Proton donor" evidence="2">
    <location>
        <position position="50"/>
    </location>
</feature>
<dbReference type="EMBL" id="JOKH01000001">
    <property type="protein sequence ID" value="KEQ18669.1"/>
    <property type="molecule type" value="Genomic_DNA"/>
</dbReference>
<dbReference type="PANTHER" id="PTHR35561">
    <property type="entry name" value="RNA 2',3'-CYCLIC PHOSPHODIESTERASE"/>
    <property type="match status" value="1"/>
</dbReference>
<dbReference type="GO" id="GO:0004113">
    <property type="term" value="F:2',3'-cyclic-nucleotide 3'-phosphodiesterase activity"/>
    <property type="evidence" value="ECO:0007669"/>
    <property type="project" value="InterPro"/>
</dbReference>